<dbReference type="Gene3D" id="3.30.420.10">
    <property type="entry name" value="Ribonuclease H-like superfamily/Ribonuclease H"/>
    <property type="match status" value="1"/>
</dbReference>
<dbReference type="AlphaFoldDB" id="A0A8J4YP75"/>
<evidence type="ECO:0000313" key="3">
    <source>
        <dbReference type="Proteomes" id="UP000770661"/>
    </source>
</evidence>
<dbReference type="SUPFAM" id="SSF53098">
    <property type="entry name" value="Ribonuclease H-like"/>
    <property type="match status" value="1"/>
</dbReference>
<keyword evidence="3" id="KW-1185">Reference proteome</keyword>
<reference evidence="2" key="1">
    <citation type="submission" date="2020-07" db="EMBL/GenBank/DDBJ databases">
        <title>The High-quality genome of the commercially important snow crab, Chionoecetes opilio.</title>
        <authorList>
            <person name="Jeong J.-H."/>
            <person name="Ryu S."/>
        </authorList>
    </citation>
    <scope>NUCLEOTIDE SEQUENCE</scope>
    <source>
        <strain evidence="2">MADBK_172401_WGS</strain>
        <tissue evidence="2">Digestive gland</tissue>
    </source>
</reference>
<feature type="chain" id="PRO_5035258270" evidence="1">
    <location>
        <begin position="24"/>
        <end position="154"/>
    </location>
</feature>
<dbReference type="GO" id="GO:0004527">
    <property type="term" value="F:exonuclease activity"/>
    <property type="evidence" value="ECO:0007669"/>
    <property type="project" value="UniProtKB-KW"/>
</dbReference>
<dbReference type="InterPro" id="IPR012337">
    <property type="entry name" value="RNaseH-like_sf"/>
</dbReference>
<dbReference type="GO" id="GO:0003676">
    <property type="term" value="F:nucleic acid binding"/>
    <property type="evidence" value="ECO:0007669"/>
    <property type="project" value="InterPro"/>
</dbReference>
<evidence type="ECO:0000313" key="2">
    <source>
        <dbReference type="EMBL" id="KAG0730393.1"/>
    </source>
</evidence>
<dbReference type="EMBL" id="JACEEZ010000230">
    <property type="protein sequence ID" value="KAG0730393.1"/>
    <property type="molecule type" value="Genomic_DNA"/>
</dbReference>
<dbReference type="InterPro" id="IPR036397">
    <property type="entry name" value="RNaseH_sf"/>
</dbReference>
<gene>
    <name evidence="2" type="primary">Exd2</name>
    <name evidence="2" type="ORF">GWK47_028345</name>
</gene>
<dbReference type="Proteomes" id="UP000770661">
    <property type="component" value="Unassembled WGS sequence"/>
</dbReference>
<sequence>MEHRWNSGFSLLTCLLLGVGVSGVSVLLQHRQAIAKKLLSWRIGRLVRVCRRQVYVVQSEAAWNKVLPLLQRDVGGGGALGLDCEWVEVKGGRRPVALLQLATCSGVCVLVRLPSFAAPLPDSLKGQSLSGDKVQGVIIAGFRDRASQGQEYRV</sequence>
<comment type="caution">
    <text evidence="2">The sequence shown here is derived from an EMBL/GenBank/DDBJ whole genome shotgun (WGS) entry which is preliminary data.</text>
</comment>
<keyword evidence="2" id="KW-0540">Nuclease</keyword>
<organism evidence="2 3">
    <name type="scientific">Chionoecetes opilio</name>
    <name type="common">Atlantic snow crab</name>
    <name type="synonym">Cancer opilio</name>
    <dbReference type="NCBI Taxonomy" id="41210"/>
    <lineage>
        <taxon>Eukaryota</taxon>
        <taxon>Metazoa</taxon>
        <taxon>Ecdysozoa</taxon>
        <taxon>Arthropoda</taxon>
        <taxon>Crustacea</taxon>
        <taxon>Multicrustacea</taxon>
        <taxon>Malacostraca</taxon>
        <taxon>Eumalacostraca</taxon>
        <taxon>Eucarida</taxon>
        <taxon>Decapoda</taxon>
        <taxon>Pleocyemata</taxon>
        <taxon>Brachyura</taxon>
        <taxon>Eubrachyura</taxon>
        <taxon>Majoidea</taxon>
        <taxon>Majidae</taxon>
        <taxon>Chionoecetes</taxon>
    </lineage>
</organism>
<keyword evidence="2" id="KW-0269">Exonuclease</keyword>
<protein>
    <submittedName>
        <fullName evidence="2">Exonuclease 3'-5' domain-containing protein 2</fullName>
    </submittedName>
</protein>
<dbReference type="OrthoDB" id="7790835at2759"/>
<name>A0A8J4YP75_CHIOP</name>
<accession>A0A8J4YP75</accession>
<proteinExistence type="predicted"/>
<evidence type="ECO:0000256" key="1">
    <source>
        <dbReference type="SAM" id="SignalP"/>
    </source>
</evidence>
<feature type="signal peptide" evidence="1">
    <location>
        <begin position="1"/>
        <end position="23"/>
    </location>
</feature>
<keyword evidence="1" id="KW-0732">Signal</keyword>
<keyword evidence="2" id="KW-0378">Hydrolase</keyword>